<dbReference type="RefSeq" id="YP_010091748.1">
    <property type="nucleotide sequence ID" value="NC_055726.1"/>
</dbReference>
<sequence length="48" mass="5443">MLHLKAFKKRITDAIEEFANAREVSIKASTNGQTYDRYAPEHGLHKVG</sequence>
<evidence type="ECO:0000313" key="1">
    <source>
        <dbReference type="EMBL" id="SCN45826.1"/>
    </source>
</evidence>
<proteinExistence type="predicted"/>
<reference evidence="2" key="1">
    <citation type="submission" date="2016-09" db="EMBL/GenBank/DDBJ databases">
        <authorList>
            <person name="Kajsik M."/>
        </authorList>
    </citation>
    <scope>NUCLEOTIDE SEQUENCE [LARGE SCALE GENOMIC DNA]</scope>
</reference>
<evidence type="ECO:0000313" key="2">
    <source>
        <dbReference type="Proteomes" id="UP000279601"/>
    </source>
</evidence>
<accession>A0A1D3RLB0</accession>
<dbReference type="GeneID" id="65109281"/>
<dbReference type="EMBL" id="LT614807">
    <property type="protein sequence ID" value="SCN45826.1"/>
    <property type="molecule type" value="Genomic_DNA"/>
</dbReference>
<organism evidence="1 2">
    <name type="scientific">Cronobacter phage Pet-CM3-4</name>
    <dbReference type="NCBI Taxonomy" id="1892569"/>
    <lineage>
        <taxon>Viruses</taxon>
        <taxon>Duplodnaviria</taxon>
        <taxon>Heunggongvirae</taxon>
        <taxon>Uroviricota</taxon>
        <taxon>Caudoviricetes</taxon>
        <taxon>Pantevenvirales</taxon>
        <taxon>Straboviridae</taxon>
        <taxon>Tevenvirinae</taxon>
        <taxon>Karamvirus</taxon>
        <taxon>Karamvirus petcm34</taxon>
    </lineage>
</organism>
<protein>
    <submittedName>
        <fullName evidence="1">Uncharacterized protein</fullName>
    </submittedName>
</protein>
<keyword evidence="2" id="KW-1185">Reference proteome</keyword>
<name>A0A1D3RLB0_9CAUD</name>
<dbReference type="KEGG" id="vg:65109281"/>
<dbReference type="Proteomes" id="UP000279601">
    <property type="component" value="Segment"/>
</dbReference>